<gene>
    <name evidence="3" type="ORF">EZ444_24275</name>
</gene>
<sequence length="348" mass="38837">MQQPIDKELLKKYLKDSCSPAELQQVRAYLLRPGTREILHDLITSESQAEWEQQTNTTLIPDDQMREWQAKFELRKTAQTTLLDQSETSRSFRGPRFLKYAAVWIPLILGVGIYAFSRLKDSPSTSAPAIATLVMKEFSTVKGQRAKITLADGTLVYMGPASTLKYPEQFSDSTRVIALKGEAFFEVAHNPQKPFIIHTQNIRTQVLGTSFKVNAVKGRPFEVQVATGKVRVDRVNPGQTEHLAVLTPGQQVTLSSLNSTAILGQVAVQDVRGWKNSKLVFKDQSIGEIAGQLERAYDVQFSFKNAAKAREIVTVTLQDNIPLNQTLRVLSAGAQFKYSIKGKNIIIN</sequence>
<dbReference type="InterPro" id="IPR032508">
    <property type="entry name" value="FecR_C"/>
</dbReference>
<feature type="domain" description="Protein FecR C-terminal" evidence="2">
    <location>
        <begin position="278"/>
        <end position="347"/>
    </location>
</feature>
<feature type="domain" description="FecR protein" evidence="1">
    <location>
        <begin position="138"/>
        <end position="231"/>
    </location>
</feature>
<reference evidence="3 4" key="1">
    <citation type="submission" date="2019-02" db="EMBL/GenBank/DDBJ databases">
        <title>Pedobacter sp. RP-3-8 sp. nov., isolated from Arctic soil.</title>
        <authorList>
            <person name="Dahal R.H."/>
        </authorList>
    </citation>
    <scope>NUCLEOTIDE SEQUENCE [LARGE SCALE GENOMIC DNA]</scope>
    <source>
        <strain evidence="3 4">RP-3-8</strain>
    </source>
</reference>
<dbReference type="Proteomes" id="UP000291117">
    <property type="component" value="Unassembled WGS sequence"/>
</dbReference>
<dbReference type="InterPro" id="IPR006860">
    <property type="entry name" value="FecR"/>
</dbReference>
<dbReference type="GO" id="GO:0016989">
    <property type="term" value="F:sigma factor antagonist activity"/>
    <property type="evidence" value="ECO:0007669"/>
    <property type="project" value="TreeGrafter"/>
</dbReference>
<proteinExistence type="predicted"/>
<dbReference type="Pfam" id="PF04773">
    <property type="entry name" value="FecR"/>
    <property type="match status" value="1"/>
</dbReference>
<evidence type="ECO:0000313" key="3">
    <source>
        <dbReference type="EMBL" id="TCC86307.1"/>
    </source>
</evidence>
<dbReference type="EMBL" id="SJSM01000028">
    <property type="protein sequence ID" value="TCC86307.1"/>
    <property type="molecule type" value="Genomic_DNA"/>
</dbReference>
<name>A0A4R0MJA8_9SPHI</name>
<organism evidence="3 4">
    <name type="scientific">Pedobacter hiemivivus</name>
    <dbReference type="NCBI Taxonomy" id="2530454"/>
    <lineage>
        <taxon>Bacteria</taxon>
        <taxon>Pseudomonadati</taxon>
        <taxon>Bacteroidota</taxon>
        <taxon>Sphingobacteriia</taxon>
        <taxon>Sphingobacteriales</taxon>
        <taxon>Sphingobacteriaceae</taxon>
        <taxon>Pedobacter</taxon>
    </lineage>
</organism>
<dbReference type="OrthoDB" id="1119382at2"/>
<evidence type="ECO:0000259" key="1">
    <source>
        <dbReference type="Pfam" id="PF04773"/>
    </source>
</evidence>
<dbReference type="InterPro" id="IPR012373">
    <property type="entry name" value="Ferrdict_sens_TM"/>
</dbReference>
<dbReference type="PANTHER" id="PTHR30273">
    <property type="entry name" value="PERIPLASMIC SIGNAL SENSOR AND SIGMA FACTOR ACTIVATOR FECR-RELATED"/>
    <property type="match status" value="1"/>
</dbReference>
<dbReference type="Pfam" id="PF16344">
    <property type="entry name" value="FecR_C"/>
    <property type="match status" value="1"/>
</dbReference>
<dbReference type="Gene3D" id="3.55.50.30">
    <property type="match status" value="1"/>
</dbReference>
<comment type="caution">
    <text evidence="3">The sequence shown here is derived from an EMBL/GenBank/DDBJ whole genome shotgun (WGS) entry which is preliminary data.</text>
</comment>
<dbReference type="AlphaFoldDB" id="A0A4R0MJA8"/>
<protein>
    <submittedName>
        <fullName evidence="3">DUF4974 domain-containing protein</fullName>
    </submittedName>
</protein>
<dbReference type="PIRSF" id="PIRSF018266">
    <property type="entry name" value="FecR"/>
    <property type="match status" value="1"/>
</dbReference>
<keyword evidence="4" id="KW-1185">Reference proteome</keyword>
<evidence type="ECO:0000259" key="2">
    <source>
        <dbReference type="Pfam" id="PF16344"/>
    </source>
</evidence>
<evidence type="ECO:0000313" key="4">
    <source>
        <dbReference type="Proteomes" id="UP000291117"/>
    </source>
</evidence>
<dbReference type="Gene3D" id="2.60.120.1440">
    <property type="match status" value="1"/>
</dbReference>
<accession>A0A4R0MJA8</accession>
<dbReference type="PANTHER" id="PTHR30273:SF2">
    <property type="entry name" value="PROTEIN FECR"/>
    <property type="match status" value="1"/>
</dbReference>
<dbReference type="RefSeq" id="WP_131612246.1">
    <property type="nucleotide sequence ID" value="NZ_SJSM01000028.1"/>
</dbReference>